<dbReference type="EMBL" id="BAABJQ010000014">
    <property type="protein sequence ID" value="GAA5190867.1"/>
    <property type="molecule type" value="Genomic_DNA"/>
</dbReference>
<evidence type="ECO:0000313" key="1">
    <source>
        <dbReference type="EMBL" id="GAA5190867.1"/>
    </source>
</evidence>
<sequence>MSYQGRNVNDGEPPPAIIAAAERDYRSMCASVADAMLGARRVAAERGSEVEAFAEVYFELSRINPRVAGAMGAAAIVQLAMRP</sequence>
<dbReference type="RefSeq" id="WP_345632877.1">
    <property type="nucleotide sequence ID" value="NZ_BAABJQ010000014.1"/>
</dbReference>
<reference evidence="2" key="1">
    <citation type="journal article" date="2019" name="Int. J. Syst. Evol. Microbiol.">
        <title>The Global Catalogue of Microorganisms (GCM) 10K type strain sequencing project: providing services to taxonomists for standard genome sequencing and annotation.</title>
        <authorList>
            <consortium name="The Broad Institute Genomics Platform"/>
            <consortium name="The Broad Institute Genome Sequencing Center for Infectious Disease"/>
            <person name="Wu L."/>
            <person name="Ma J."/>
        </authorList>
    </citation>
    <scope>NUCLEOTIDE SEQUENCE [LARGE SCALE GENOMIC DNA]</scope>
    <source>
        <strain evidence="2">JCM 18304</strain>
    </source>
</reference>
<gene>
    <name evidence="1" type="ORF">GCM10023322_47000</name>
</gene>
<comment type="caution">
    <text evidence="1">The sequence shown here is derived from an EMBL/GenBank/DDBJ whole genome shotgun (WGS) entry which is preliminary data.</text>
</comment>
<keyword evidence="2" id="KW-1185">Reference proteome</keyword>
<proteinExistence type="predicted"/>
<accession>A0ABP9S4W1</accession>
<evidence type="ECO:0000313" key="2">
    <source>
        <dbReference type="Proteomes" id="UP001501570"/>
    </source>
</evidence>
<protein>
    <submittedName>
        <fullName evidence="1">Uncharacterized protein</fullName>
    </submittedName>
</protein>
<organism evidence="1 2">
    <name type="scientific">Rugosimonospora acidiphila</name>
    <dbReference type="NCBI Taxonomy" id="556531"/>
    <lineage>
        <taxon>Bacteria</taxon>
        <taxon>Bacillati</taxon>
        <taxon>Actinomycetota</taxon>
        <taxon>Actinomycetes</taxon>
        <taxon>Micromonosporales</taxon>
        <taxon>Micromonosporaceae</taxon>
        <taxon>Rugosimonospora</taxon>
    </lineage>
</organism>
<name>A0ABP9S4W1_9ACTN</name>
<dbReference type="Proteomes" id="UP001501570">
    <property type="component" value="Unassembled WGS sequence"/>
</dbReference>